<evidence type="ECO:0000256" key="1">
    <source>
        <dbReference type="SAM" id="MobiDB-lite"/>
    </source>
</evidence>
<sequence length="129" mass="14439">MGWHSRGSSNYILPDRLTGPRYLIFLEQVLPELLDSAKLVLPCGSSKMEPRWLKEFCKGQNSVQDEEHTGRSRSAVAHLLGVNLPSSSHIAVTLKYEYSGPHSKLKLPSLSEDGHTKMPWRSTGPLRLT</sequence>
<dbReference type="EMBL" id="BMAU01021233">
    <property type="protein sequence ID" value="GFY02479.1"/>
    <property type="molecule type" value="Genomic_DNA"/>
</dbReference>
<keyword evidence="3" id="KW-1185">Reference proteome</keyword>
<dbReference type="Proteomes" id="UP000887159">
    <property type="component" value="Unassembled WGS sequence"/>
</dbReference>
<organism evidence="2 3">
    <name type="scientific">Trichonephila clavipes</name>
    <name type="common">Golden silk orbweaver</name>
    <name type="synonym">Nephila clavipes</name>
    <dbReference type="NCBI Taxonomy" id="2585209"/>
    <lineage>
        <taxon>Eukaryota</taxon>
        <taxon>Metazoa</taxon>
        <taxon>Ecdysozoa</taxon>
        <taxon>Arthropoda</taxon>
        <taxon>Chelicerata</taxon>
        <taxon>Arachnida</taxon>
        <taxon>Araneae</taxon>
        <taxon>Araneomorphae</taxon>
        <taxon>Entelegynae</taxon>
        <taxon>Araneoidea</taxon>
        <taxon>Nephilidae</taxon>
        <taxon>Trichonephila</taxon>
    </lineage>
</organism>
<comment type="caution">
    <text evidence="2">The sequence shown here is derived from an EMBL/GenBank/DDBJ whole genome shotgun (WGS) entry which is preliminary data.</text>
</comment>
<evidence type="ECO:0000313" key="3">
    <source>
        <dbReference type="Proteomes" id="UP000887159"/>
    </source>
</evidence>
<evidence type="ECO:0000313" key="2">
    <source>
        <dbReference type="EMBL" id="GFY02479.1"/>
    </source>
</evidence>
<protein>
    <submittedName>
        <fullName evidence="2">Uncharacterized protein</fullName>
    </submittedName>
</protein>
<gene>
    <name evidence="2" type="ORF">TNCV_3503601</name>
</gene>
<proteinExistence type="predicted"/>
<accession>A0A8X6V7S5</accession>
<dbReference type="AlphaFoldDB" id="A0A8X6V7S5"/>
<name>A0A8X6V7S5_TRICX</name>
<reference evidence="2" key="1">
    <citation type="submission" date="2020-08" db="EMBL/GenBank/DDBJ databases">
        <title>Multicomponent nature underlies the extraordinary mechanical properties of spider dragline silk.</title>
        <authorList>
            <person name="Kono N."/>
            <person name="Nakamura H."/>
            <person name="Mori M."/>
            <person name="Yoshida Y."/>
            <person name="Ohtoshi R."/>
            <person name="Malay A.D."/>
            <person name="Moran D.A.P."/>
            <person name="Tomita M."/>
            <person name="Numata K."/>
            <person name="Arakawa K."/>
        </authorList>
    </citation>
    <scope>NUCLEOTIDE SEQUENCE</scope>
</reference>
<feature type="region of interest" description="Disordered" evidence="1">
    <location>
        <begin position="107"/>
        <end position="129"/>
    </location>
</feature>